<evidence type="ECO:0000313" key="4">
    <source>
        <dbReference type="EMBL" id="SBT65062.1"/>
    </source>
</evidence>
<keyword evidence="1" id="KW-0732">Signal</keyword>
<evidence type="ECO:0000256" key="1">
    <source>
        <dbReference type="ARBA" id="ARBA00022729"/>
    </source>
</evidence>
<dbReference type="InterPro" id="IPR051686">
    <property type="entry name" value="Lipoprotein_DolP"/>
</dbReference>
<keyword evidence="5" id="KW-1185">Reference proteome</keyword>
<feature type="domain" description="BON" evidence="3">
    <location>
        <begin position="173"/>
        <end position="241"/>
    </location>
</feature>
<evidence type="ECO:0000313" key="5">
    <source>
        <dbReference type="Proteomes" id="UP000199558"/>
    </source>
</evidence>
<proteinExistence type="predicted"/>
<dbReference type="SMART" id="SM00749">
    <property type="entry name" value="BON"/>
    <property type="match status" value="3"/>
</dbReference>
<feature type="region of interest" description="Disordered" evidence="2">
    <location>
        <begin position="1"/>
        <end position="25"/>
    </location>
</feature>
<dbReference type="InterPro" id="IPR014004">
    <property type="entry name" value="Transpt-assoc_nodulatn_dom_bac"/>
</dbReference>
<dbReference type="EMBL" id="FLRH01000003">
    <property type="protein sequence ID" value="SBT65062.1"/>
    <property type="molecule type" value="Genomic_DNA"/>
</dbReference>
<feature type="domain" description="BON" evidence="3">
    <location>
        <begin position="100"/>
        <end position="168"/>
    </location>
</feature>
<dbReference type="PANTHER" id="PTHR34606">
    <property type="entry name" value="BON DOMAIN-CONTAINING PROTEIN"/>
    <property type="match status" value="1"/>
</dbReference>
<feature type="domain" description="BON" evidence="3">
    <location>
        <begin position="25"/>
        <end position="93"/>
    </location>
</feature>
<gene>
    <name evidence="4" type="ORF">GA0070622_2052</name>
</gene>
<feature type="compositionally biased region" description="Basic and acidic residues" evidence="2">
    <location>
        <begin position="13"/>
        <end position="25"/>
    </location>
</feature>
<accession>A0A1A9B852</accession>
<evidence type="ECO:0000256" key="2">
    <source>
        <dbReference type="SAM" id="MobiDB-lite"/>
    </source>
</evidence>
<dbReference type="STRING" id="946078.GA0070622_2052"/>
<reference evidence="5" key="1">
    <citation type="submission" date="2016-06" db="EMBL/GenBank/DDBJ databases">
        <authorList>
            <person name="Varghese N."/>
            <person name="Submissions Spin"/>
        </authorList>
    </citation>
    <scope>NUCLEOTIDE SEQUENCE [LARGE SCALE GENOMIC DNA]</scope>
    <source>
        <strain evidence="5">DSM 45794</strain>
    </source>
</reference>
<evidence type="ECO:0000259" key="3">
    <source>
        <dbReference type="PROSITE" id="PS50914"/>
    </source>
</evidence>
<dbReference type="Pfam" id="PF04972">
    <property type="entry name" value="BON"/>
    <property type="match status" value="3"/>
</dbReference>
<dbReference type="InterPro" id="IPR007055">
    <property type="entry name" value="BON_dom"/>
</dbReference>
<dbReference type="AlphaFoldDB" id="A0A1A9B852"/>
<dbReference type="PROSITE" id="PS50914">
    <property type="entry name" value="BON"/>
    <property type="match status" value="3"/>
</dbReference>
<dbReference type="PANTHER" id="PTHR34606:SF4">
    <property type="entry name" value="OUTER MEMBRANE LIPOPROTEIN DOLP"/>
    <property type="match status" value="1"/>
</dbReference>
<dbReference type="Gene3D" id="3.30.1340.30">
    <property type="match status" value="3"/>
</dbReference>
<organism evidence="4 5">
    <name type="scientific">Micromonospora sediminicola</name>
    <dbReference type="NCBI Taxonomy" id="946078"/>
    <lineage>
        <taxon>Bacteria</taxon>
        <taxon>Bacillati</taxon>
        <taxon>Actinomycetota</taxon>
        <taxon>Actinomycetes</taxon>
        <taxon>Micromonosporales</taxon>
        <taxon>Micromonosporaceae</taxon>
        <taxon>Micromonospora</taxon>
    </lineage>
</organism>
<sequence>MREYVPASPTDGEESRMATETTTRTDRDIQSAVLDELTWEPRVGPDEIGVTVTDGVVTLTGRVDSYAKKWAAERAAHRVARVRAVANDLAVRIDTAAGREDPQIAVAAARALEWDAFVPVEALHVTVADGWVTLHGEVEWEYQRRAAERSVARLTGVRGLSNGITVRPAVRADGRDLAEQIVDALARNGATEAEQVGVRVHGDTVLLEGRVHSGPERDEIERVVWNAPGIREVHNHLSVRR</sequence>
<dbReference type="Proteomes" id="UP000199558">
    <property type="component" value="Unassembled WGS sequence"/>
</dbReference>
<protein>
    <submittedName>
        <fullName evidence="4">Osmotically-inducible protein OsmY, contains BON domain</fullName>
    </submittedName>
</protein>
<name>A0A1A9B852_9ACTN</name>